<evidence type="ECO:0000256" key="1">
    <source>
        <dbReference type="ARBA" id="ARBA00022527"/>
    </source>
</evidence>
<dbReference type="SMART" id="SM00220">
    <property type="entry name" value="S_TKc"/>
    <property type="match status" value="1"/>
</dbReference>
<name>A0ABR2HUX9_9EUKA</name>
<evidence type="ECO:0000313" key="8">
    <source>
        <dbReference type="Proteomes" id="UP001470230"/>
    </source>
</evidence>
<keyword evidence="3" id="KW-0547">Nucleotide-binding</keyword>
<dbReference type="InterPro" id="IPR011009">
    <property type="entry name" value="Kinase-like_dom_sf"/>
</dbReference>
<dbReference type="Gene3D" id="1.10.510.10">
    <property type="entry name" value="Transferase(Phosphotransferase) domain 1"/>
    <property type="match status" value="1"/>
</dbReference>
<feature type="domain" description="Protein kinase" evidence="6">
    <location>
        <begin position="21"/>
        <end position="278"/>
    </location>
</feature>
<evidence type="ECO:0000256" key="2">
    <source>
        <dbReference type="ARBA" id="ARBA00022679"/>
    </source>
</evidence>
<dbReference type="EMBL" id="JAPFFF010000023">
    <property type="protein sequence ID" value="KAK8852827.1"/>
    <property type="molecule type" value="Genomic_DNA"/>
</dbReference>
<keyword evidence="4" id="KW-0418">Kinase</keyword>
<comment type="caution">
    <text evidence="7">The sequence shown here is derived from an EMBL/GenBank/DDBJ whole genome shotgun (WGS) entry which is preliminary data.</text>
</comment>
<dbReference type="PANTHER" id="PTHR24346">
    <property type="entry name" value="MAP/MICROTUBULE AFFINITY-REGULATING KINASE"/>
    <property type="match status" value="1"/>
</dbReference>
<keyword evidence="1" id="KW-0723">Serine/threonine-protein kinase</keyword>
<evidence type="ECO:0000256" key="4">
    <source>
        <dbReference type="ARBA" id="ARBA00022777"/>
    </source>
</evidence>
<dbReference type="InterPro" id="IPR008271">
    <property type="entry name" value="Ser/Thr_kinase_AS"/>
</dbReference>
<dbReference type="Proteomes" id="UP001470230">
    <property type="component" value="Unassembled WGS sequence"/>
</dbReference>
<evidence type="ECO:0000256" key="3">
    <source>
        <dbReference type="ARBA" id="ARBA00022741"/>
    </source>
</evidence>
<evidence type="ECO:0000313" key="7">
    <source>
        <dbReference type="EMBL" id="KAK8852827.1"/>
    </source>
</evidence>
<accession>A0ABR2HUX9</accession>
<dbReference type="PROSITE" id="PS50011">
    <property type="entry name" value="PROTEIN_KINASE_DOM"/>
    <property type="match status" value="1"/>
</dbReference>
<dbReference type="PROSITE" id="PS00108">
    <property type="entry name" value="PROTEIN_KINASE_ST"/>
    <property type="match status" value="1"/>
</dbReference>
<evidence type="ECO:0000259" key="6">
    <source>
        <dbReference type="PROSITE" id="PS50011"/>
    </source>
</evidence>
<proteinExistence type="predicted"/>
<dbReference type="PANTHER" id="PTHR24346:SF82">
    <property type="entry name" value="KP78A-RELATED"/>
    <property type="match status" value="1"/>
</dbReference>
<keyword evidence="5" id="KW-0067">ATP-binding</keyword>
<evidence type="ECO:0000256" key="5">
    <source>
        <dbReference type="ARBA" id="ARBA00022840"/>
    </source>
</evidence>
<dbReference type="InterPro" id="IPR000719">
    <property type="entry name" value="Prot_kinase_dom"/>
</dbReference>
<gene>
    <name evidence="7" type="ORF">M9Y10_017819</name>
</gene>
<dbReference type="SUPFAM" id="SSF56112">
    <property type="entry name" value="Protein kinase-like (PK-like)"/>
    <property type="match status" value="1"/>
</dbReference>
<keyword evidence="8" id="KW-1185">Reference proteome</keyword>
<organism evidence="7 8">
    <name type="scientific">Tritrichomonas musculus</name>
    <dbReference type="NCBI Taxonomy" id="1915356"/>
    <lineage>
        <taxon>Eukaryota</taxon>
        <taxon>Metamonada</taxon>
        <taxon>Parabasalia</taxon>
        <taxon>Tritrichomonadida</taxon>
        <taxon>Tritrichomonadidae</taxon>
        <taxon>Tritrichomonas</taxon>
    </lineage>
</organism>
<reference evidence="7 8" key="1">
    <citation type="submission" date="2024-04" db="EMBL/GenBank/DDBJ databases">
        <title>Tritrichomonas musculus Genome.</title>
        <authorList>
            <person name="Alves-Ferreira E."/>
            <person name="Grigg M."/>
            <person name="Lorenzi H."/>
            <person name="Galac M."/>
        </authorList>
    </citation>
    <scope>NUCLEOTIDE SEQUENCE [LARGE SCALE GENOMIC DNA]</scope>
    <source>
        <strain evidence="7 8">EAF2021</strain>
    </source>
</reference>
<sequence>MFNSTTQEGYKIDIPSSFKGYNVIKQIGNGGTCIVVLIEDQITKKKYAAKVLSKTNIAENSILESINKEINVLKSLSHPNIIKVYDSFDIVNEENEEEFIVIIMEYCEKGDLLTYINNIGFKNDKLKRKITIDFLKAIQYLHNKEISHGDIKAENILLNSKISVKLCDFGFCRTRLIAGNESKKGTLIYAPPEMFQEGKFNTLKADIYSIGLTLYSMSEMQLPFTSENQDLIVQQILNGFLSFPIGFDKKLEKLIKRCTSLNPLHRPSIEEILKDDYFLDNDSNQINKQKFLRQIKIKNSRNDV</sequence>
<dbReference type="Pfam" id="PF00069">
    <property type="entry name" value="Pkinase"/>
    <property type="match status" value="1"/>
</dbReference>
<dbReference type="PIRSF" id="PIRSF000654">
    <property type="entry name" value="Integrin-linked_kinase"/>
    <property type="match status" value="1"/>
</dbReference>
<protein>
    <recommendedName>
        <fullName evidence="6">Protein kinase domain-containing protein</fullName>
    </recommendedName>
</protein>
<keyword evidence="2" id="KW-0808">Transferase</keyword>